<dbReference type="PATRIC" id="fig|992075.3.peg.1284"/>
<name>I9W5P7_HELPX</name>
<accession>I9W5P7</accession>
<evidence type="ECO:0000313" key="1">
    <source>
        <dbReference type="EMBL" id="EJC01307.1"/>
    </source>
</evidence>
<protein>
    <submittedName>
        <fullName evidence="1">Uncharacterized protein</fullName>
    </submittedName>
</protein>
<organism evidence="1 2">
    <name type="scientific">Helicobacter pylori Hp P-4</name>
    <dbReference type="NCBI Taxonomy" id="992075"/>
    <lineage>
        <taxon>Bacteria</taxon>
        <taxon>Pseudomonadati</taxon>
        <taxon>Campylobacterota</taxon>
        <taxon>Epsilonproteobacteria</taxon>
        <taxon>Campylobacterales</taxon>
        <taxon>Helicobacteraceae</taxon>
        <taxon>Helicobacter</taxon>
    </lineage>
</organism>
<dbReference type="Proteomes" id="UP000004561">
    <property type="component" value="Unassembled WGS sequence"/>
</dbReference>
<dbReference type="EMBL" id="AKPL01000004">
    <property type="protein sequence ID" value="EJC01307.1"/>
    <property type="molecule type" value="Genomic_DNA"/>
</dbReference>
<comment type="caution">
    <text evidence="1">The sequence shown here is derived from an EMBL/GenBank/DDBJ whole genome shotgun (WGS) entry which is preliminary data.</text>
</comment>
<evidence type="ECO:0000313" key="2">
    <source>
        <dbReference type="Proteomes" id="UP000004561"/>
    </source>
</evidence>
<gene>
    <name evidence="1" type="ORF">HPHPP4_1317</name>
</gene>
<reference evidence="1 2" key="1">
    <citation type="journal article" date="2013" name="Pathog. Dis.">
        <title>Genome sequences of 65 Helicobacter pylori strains isolated from asymptomatic individuals and patients with gastric cancer, peptic ulcer disease, or gastritis.</title>
        <authorList>
            <person name="Blanchard T.G."/>
            <person name="Czinn S.J."/>
            <person name="Correa P."/>
            <person name="Nakazawa T."/>
            <person name="Keelan M."/>
            <person name="Morningstar L."/>
            <person name="Santana-Cruz I."/>
            <person name="Maroo A."/>
            <person name="McCracken C."/>
            <person name="Shefchek K."/>
            <person name="Daugherty S."/>
            <person name="Song Y."/>
            <person name="Fraser C.M."/>
            <person name="Fricke W.F."/>
        </authorList>
    </citation>
    <scope>NUCLEOTIDE SEQUENCE [LARGE SCALE GENOMIC DNA]</scope>
    <source>
        <strain evidence="1 2">Hp P-4</strain>
    </source>
</reference>
<dbReference type="AlphaFoldDB" id="I9W5P7"/>
<proteinExistence type="predicted"/>
<sequence length="38" mass="4591">MRWRIVALFILNPLLKNDKNKNNKSPFNLFQVKLSLIY</sequence>